<dbReference type="Pfam" id="PF22486">
    <property type="entry name" value="MATH_2"/>
    <property type="match status" value="1"/>
</dbReference>
<organism evidence="2 3">
    <name type="scientific">Anguilla anguilla</name>
    <name type="common">European freshwater eel</name>
    <name type="synonym">Muraena anguilla</name>
    <dbReference type="NCBI Taxonomy" id="7936"/>
    <lineage>
        <taxon>Eukaryota</taxon>
        <taxon>Metazoa</taxon>
        <taxon>Chordata</taxon>
        <taxon>Craniata</taxon>
        <taxon>Vertebrata</taxon>
        <taxon>Euteleostomi</taxon>
        <taxon>Actinopterygii</taxon>
        <taxon>Neopterygii</taxon>
        <taxon>Teleostei</taxon>
        <taxon>Anguilliformes</taxon>
        <taxon>Anguillidae</taxon>
        <taxon>Anguilla</taxon>
    </lineage>
</organism>
<comment type="caution">
    <text evidence="2">The sequence shown here is derived from an EMBL/GenBank/DDBJ whole genome shotgun (WGS) entry which is preliminary data.</text>
</comment>
<dbReference type="AlphaFoldDB" id="A0A9D3LJT7"/>
<dbReference type="PANTHER" id="PTHR24413">
    <property type="entry name" value="SPECKLE-TYPE POZ PROTEIN"/>
    <property type="match status" value="1"/>
</dbReference>
<proteinExistence type="predicted"/>
<evidence type="ECO:0000259" key="1">
    <source>
        <dbReference type="PROSITE" id="PS50144"/>
    </source>
</evidence>
<dbReference type="SUPFAM" id="SSF49599">
    <property type="entry name" value="TRAF domain-like"/>
    <property type="match status" value="1"/>
</dbReference>
<dbReference type="InterPro" id="IPR002083">
    <property type="entry name" value="MATH/TRAF_dom"/>
</dbReference>
<dbReference type="PROSITE" id="PS50144">
    <property type="entry name" value="MATH"/>
    <property type="match status" value="1"/>
</dbReference>
<protein>
    <recommendedName>
        <fullName evidence="1">MATH domain-containing protein</fullName>
    </recommendedName>
</protein>
<dbReference type="EMBL" id="JAFIRN010000017">
    <property type="protein sequence ID" value="KAG5832295.1"/>
    <property type="molecule type" value="Genomic_DNA"/>
</dbReference>
<gene>
    <name evidence="2" type="ORF">ANANG_G00289590</name>
</gene>
<reference evidence="2" key="1">
    <citation type="submission" date="2021-01" db="EMBL/GenBank/DDBJ databases">
        <title>A chromosome-scale assembly of European eel, Anguilla anguilla.</title>
        <authorList>
            <person name="Henkel C."/>
            <person name="Jong-Raadsen S.A."/>
            <person name="Dufour S."/>
            <person name="Weltzien F.-A."/>
            <person name="Palstra A.P."/>
            <person name="Pelster B."/>
            <person name="Spaink H.P."/>
            <person name="Van Den Thillart G.E."/>
            <person name="Jansen H."/>
            <person name="Zahm M."/>
            <person name="Klopp C."/>
            <person name="Cedric C."/>
            <person name="Louis A."/>
            <person name="Berthelot C."/>
            <person name="Parey E."/>
            <person name="Roest Crollius H."/>
            <person name="Montfort J."/>
            <person name="Robinson-Rechavi M."/>
            <person name="Bucao C."/>
            <person name="Bouchez O."/>
            <person name="Gislard M."/>
            <person name="Lluch J."/>
            <person name="Milhes M."/>
            <person name="Lampietro C."/>
            <person name="Lopez Roques C."/>
            <person name="Donnadieu C."/>
            <person name="Braasch I."/>
            <person name="Desvignes T."/>
            <person name="Postlethwait J."/>
            <person name="Bobe J."/>
            <person name="Guiguen Y."/>
            <person name="Dirks R."/>
        </authorList>
    </citation>
    <scope>NUCLEOTIDE SEQUENCE</scope>
    <source>
        <strain evidence="2">Tag_6206</strain>
        <tissue evidence="2">Liver</tissue>
    </source>
</reference>
<accession>A0A9D3LJT7</accession>
<dbReference type="InterPro" id="IPR008974">
    <property type="entry name" value="TRAF-like"/>
</dbReference>
<sequence length="117" mass="13385">MGEVIKSSTFSSGANDKLKWCLQVNPKGLDEQSKDYLSLYLLLVSCPKSEVRAKFKFSILNTKGEETKAMESQRACRFVQGKDWSFKDWGFICWDFLPDEANGLLPDDKLTLFCESR</sequence>
<evidence type="ECO:0000313" key="2">
    <source>
        <dbReference type="EMBL" id="KAG5832295.1"/>
    </source>
</evidence>
<name>A0A9D3LJT7_ANGAN</name>
<dbReference type="Proteomes" id="UP001044222">
    <property type="component" value="Chromosome 17"/>
</dbReference>
<evidence type="ECO:0000313" key="3">
    <source>
        <dbReference type="Proteomes" id="UP001044222"/>
    </source>
</evidence>
<dbReference type="FunFam" id="2.60.210.10:FF:000003">
    <property type="entry name" value="Speckle-type POZ protein-like a"/>
    <property type="match status" value="1"/>
</dbReference>
<feature type="domain" description="MATH" evidence="1">
    <location>
        <begin position="1"/>
        <end position="116"/>
    </location>
</feature>
<keyword evidence="3" id="KW-1185">Reference proteome</keyword>
<dbReference type="Gene3D" id="2.60.210.10">
    <property type="entry name" value="Apoptosis, Tumor Necrosis Factor Receptor Associated Protein 2, Chain A"/>
    <property type="match status" value="1"/>
</dbReference>